<evidence type="ECO:0000256" key="1">
    <source>
        <dbReference type="SAM" id="MobiDB-lite"/>
    </source>
</evidence>
<proteinExistence type="predicted"/>
<dbReference type="GeneID" id="30204441"/>
<sequence>MSLSSSNISSDLSNLLSLPPSTLSTLLDPPPSSIRPTSEDQSPIQVLSAFSPSQATPEQSQTLIKCYITQMNEAKTLERGGEIDKLGERIDTLRERGGGLEGTLSEVKVKV</sequence>
<accession>A0A1B9GC29</accession>
<gene>
    <name evidence="2" type="ORF">I302_00042</name>
    <name evidence="3" type="ORF">I302_101359</name>
</gene>
<dbReference type="AlphaFoldDB" id="A0A1B9GC29"/>
<dbReference type="VEuPathDB" id="FungiDB:I302_00042"/>
<reference evidence="2" key="1">
    <citation type="submission" date="2013-07" db="EMBL/GenBank/DDBJ databases">
        <title>The Genome Sequence of Cryptococcus bestiolae CBS10118.</title>
        <authorList>
            <consortium name="The Broad Institute Genome Sequencing Platform"/>
            <person name="Cuomo C."/>
            <person name="Litvintseva A."/>
            <person name="Chen Y."/>
            <person name="Heitman J."/>
            <person name="Sun S."/>
            <person name="Springer D."/>
            <person name="Dromer F."/>
            <person name="Young S.K."/>
            <person name="Zeng Q."/>
            <person name="Gargeya S."/>
            <person name="Fitzgerald M."/>
            <person name="Abouelleil A."/>
            <person name="Alvarado L."/>
            <person name="Berlin A.M."/>
            <person name="Chapman S.B."/>
            <person name="Dewar J."/>
            <person name="Goldberg J."/>
            <person name="Griggs A."/>
            <person name="Gujja S."/>
            <person name="Hansen M."/>
            <person name="Howarth C."/>
            <person name="Imamovic A."/>
            <person name="Larimer J."/>
            <person name="McCowan C."/>
            <person name="Murphy C."/>
            <person name="Pearson M."/>
            <person name="Priest M."/>
            <person name="Roberts A."/>
            <person name="Saif S."/>
            <person name="Shea T."/>
            <person name="Sykes S."/>
            <person name="Wortman J."/>
            <person name="Nusbaum C."/>
            <person name="Birren B."/>
        </authorList>
    </citation>
    <scope>NUCLEOTIDE SEQUENCE [LARGE SCALE GENOMIC DNA]</scope>
    <source>
        <strain evidence="2">CBS 10118</strain>
    </source>
</reference>
<feature type="compositionally biased region" description="Low complexity" evidence="1">
    <location>
        <begin position="1"/>
        <end position="27"/>
    </location>
</feature>
<dbReference type="KEGG" id="kbi:30204441"/>
<reference evidence="3" key="2">
    <citation type="submission" date="2013-07" db="EMBL/GenBank/DDBJ databases">
        <authorList>
            <consortium name="The Broad Institute Genome Sequencing Platform"/>
            <person name="Cuomo C."/>
            <person name="Litvintseva A."/>
            <person name="Chen Y."/>
            <person name="Heitman J."/>
            <person name="Sun S."/>
            <person name="Springer D."/>
            <person name="Dromer F."/>
            <person name="Young S.K."/>
            <person name="Zeng Q."/>
            <person name="Gargeya S."/>
            <person name="Fitzgerald M."/>
            <person name="Abouelleil A."/>
            <person name="Alvarado L."/>
            <person name="Berlin A.M."/>
            <person name="Chapman S.B."/>
            <person name="Dewar J."/>
            <person name="Goldberg J."/>
            <person name="Griggs A."/>
            <person name="Gujja S."/>
            <person name="Hansen M."/>
            <person name="Howarth C."/>
            <person name="Imamovic A."/>
            <person name="Larimer J."/>
            <person name="McCowan C."/>
            <person name="Murphy C."/>
            <person name="Pearson M."/>
            <person name="Priest M."/>
            <person name="Roberts A."/>
            <person name="Saif S."/>
            <person name="Shea T."/>
            <person name="Sykes S."/>
            <person name="Wortman J."/>
            <person name="Nusbaum C."/>
            <person name="Birren B."/>
        </authorList>
    </citation>
    <scope>NUCLEOTIDE SEQUENCE</scope>
    <source>
        <strain evidence="3">CBS 10118</strain>
    </source>
</reference>
<dbReference type="Proteomes" id="UP000092730">
    <property type="component" value="Chromosome 1"/>
</dbReference>
<evidence type="ECO:0000313" key="4">
    <source>
        <dbReference type="Proteomes" id="UP000092730"/>
    </source>
</evidence>
<dbReference type="OrthoDB" id="2564958at2759"/>
<evidence type="ECO:0000313" key="3">
    <source>
        <dbReference type="EMBL" id="WVW79390.1"/>
    </source>
</evidence>
<dbReference type="EMBL" id="KI894018">
    <property type="protein sequence ID" value="OCF28554.1"/>
    <property type="molecule type" value="Genomic_DNA"/>
</dbReference>
<protein>
    <submittedName>
        <fullName evidence="2">Uncharacterized protein</fullName>
    </submittedName>
</protein>
<dbReference type="EMBL" id="CP144541">
    <property type="protein sequence ID" value="WVW79390.1"/>
    <property type="molecule type" value="Genomic_DNA"/>
</dbReference>
<reference evidence="3" key="4">
    <citation type="submission" date="2024-02" db="EMBL/GenBank/DDBJ databases">
        <title>Comparative genomics of Cryptococcus and Kwoniella reveals pathogenesis evolution and contrasting modes of karyotype evolution via chromosome fusion or intercentromeric recombination.</title>
        <authorList>
            <person name="Coelho M.A."/>
            <person name="David-Palma M."/>
            <person name="Shea T."/>
            <person name="Bowers K."/>
            <person name="McGinley-Smith S."/>
            <person name="Mohammad A.W."/>
            <person name="Gnirke A."/>
            <person name="Yurkov A.M."/>
            <person name="Nowrousian M."/>
            <person name="Sun S."/>
            <person name="Cuomo C.A."/>
            <person name="Heitman J."/>
        </authorList>
    </citation>
    <scope>NUCLEOTIDE SEQUENCE</scope>
    <source>
        <strain evidence="3">CBS 10118</strain>
    </source>
</reference>
<keyword evidence="4" id="KW-1185">Reference proteome</keyword>
<feature type="region of interest" description="Disordered" evidence="1">
    <location>
        <begin position="1"/>
        <end position="44"/>
    </location>
</feature>
<feature type="compositionally biased region" description="Polar residues" evidence="1">
    <location>
        <begin position="35"/>
        <end position="44"/>
    </location>
</feature>
<organism evidence="2">
    <name type="scientific">Kwoniella bestiolae CBS 10118</name>
    <dbReference type="NCBI Taxonomy" id="1296100"/>
    <lineage>
        <taxon>Eukaryota</taxon>
        <taxon>Fungi</taxon>
        <taxon>Dikarya</taxon>
        <taxon>Basidiomycota</taxon>
        <taxon>Agaricomycotina</taxon>
        <taxon>Tremellomycetes</taxon>
        <taxon>Tremellales</taxon>
        <taxon>Cryptococcaceae</taxon>
        <taxon>Kwoniella</taxon>
    </lineage>
</organism>
<evidence type="ECO:0000313" key="2">
    <source>
        <dbReference type="EMBL" id="OCF28554.1"/>
    </source>
</evidence>
<name>A0A1B9GC29_9TREE</name>
<reference evidence="2" key="3">
    <citation type="submission" date="2014-01" db="EMBL/GenBank/DDBJ databases">
        <title>Evolution of pathogenesis and genome organization in the Tremellales.</title>
        <authorList>
            <person name="Cuomo C."/>
            <person name="Litvintseva A."/>
            <person name="Heitman J."/>
            <person name="Chen Y."/>
            <person name="Sun S."/>
            <person name="Springer D."/>
            <person name="Dromer F."/>
            <person name="Young S."/>
            <person name="Zeng Q."/>
            <person name="Chapman S."/>
            <person name="Gujja S."/>
            <person name="Saif S."/>
            <person name="Birren B."/>
        </authorList>
    </citation>
    <scope>NUCLEOTIDE SEQUENCE</scope>
    <source>
        <strain evidence="2">CBS 10118</strain>
    </source>
</reference>
<dbReference type="RefSeq" id="XP_019049624.1">
    <property type="nucleotide sequence ID" value="XM_019186746.1"/>
</dbReference>